<protein>
    <submittedName>
        <fullName evidence="1">Uncharacterized protein</fullName>
    </submittedName>
</protein>
<gene>
    <name evidence="1" type="ORF">ACFPUY_40630</name>
</gene>
<name>A0ABW1C8K4_9ACTN</name>
<evidence type="ECO:0000313" key="1">
    <source>
        <dbReference type="EMBL" id="MFC5821429.1"/>
    </source>
</evidence>
<comment type="caution">
    <text evidence="1">The sequence shown here is derived from an EMBL/GenBank/DDBJ whole genome shotgun (WGS) entry which is preliminary data.</text>
</comment>
<organism evidence="1 2">
    <name type="scientific">Nonomuraea harbinensis</name>
    <dbReference type="NCBI Taxonomy" id="1286938"/>
    <lineage>
        <taxon>Bacteria</taxon>
        <taxon>Bacillati</taxon>
        <taxon>Actinomycetota</taxon>
        <taxon>Actinomycetes</taxon>
        <taxon>Streptosporangiales</taxon>
        <taxon>Streptosporangiaceae</taxon>
        <taxon>Nonomuraea</taxon>
    </lineage>
</organism>
<proteinExistence type="predicted"/>
<dbReference type="RefSeq" id="WP_219551854.1">
    <property type="nucleotide sequence ID" value="NZ_JAHKRN010000082.1"/>
</dbReference>
<dbReference type="EMBL" id="JBHSNW010000033">
    <property type="protein sequence ID" value="MFC5821429.1"/>
    <property type="molecule type" value="Genomic_DNA"/>
</dbReference>
<accession>A0ABW1C8K4</accession>
<sequence length="83" mass="9559">MSGTRHSREAETERVWTALLAWHAVAGYLVQNGRITENFGTDGSVPRRESHYIGLYHRLLVDRRPLMPREQSGLLHHVLLRGE</sequence>
<keyword evidence="2" id="KW-1185">Reference proteome</keyword>
<reference evidence="2" key="1">
    <citation type="journal article" date="2019" name="Int. J. Syst. Evol. Microbiol.">
        <title>The Global Catalogue of Microorganisms (GCM) 10K type strain sequencing project: providing services to taxonomists for standard genome sequencing and annotation.</title>
        <authorList>
            <consortium name="The Broad Institute Genomics Platform"/>
            <consortium name="The Broad Institute Genome Sequencing Center for Infectious Disease"/>
            <person name="Wu L."/>
            <person name="Ma J."/>
        </authorList>
    </citation>
    <scope>NUCLEOTIDE SEQUENCE [LARGE SCALE GENOMIC DNA]</scope>
    <source>
        <strain evidence="2">CGMCC 4.7106</strain>
    </source>
</reference>
<evidence type="ECO:0000313" key="2">
    <source>
        <dbReference type="Proteomes" id="UP001596096"/>
    </source>
</evidence>
<dbReference type="Proteomes" id="UP001596096">
    <property type="component" value="Unassembled WGS sequence"/>
</dbReference>